<dbReference type="AlphaFoldDB" id="A0A366HV45"/>
<evidence type="ECO:0000313" key="2">
    <source>
        <dbReference type="Proteomes" id="UP000253426"/>
    </source>
</evidence>
<evidence type="ECO:0008006" key="3">
    <source>
        <dbReference type="Google" id="ProtNLM"/>
    </source>
</evidence>
<protein>
    <recommendedName>
        <fullName evidence="3">3-methyladenine DNA glycosylase</fullName>
    </recommendedName>
</protein>
<keyword evidence="2" id="KW-1185">Reference proteome</keyword>
<comment type="caution">
    <text evidence="1">The sequence shown here is derived from an EMBL/GenBank/DDBJ whole genome shotgun (WGS) entry which is preliminary data.</text>
</comment>
<dbReference type="RefSeq" id="WP_113956305.1">
    <property type="nucleotide sequence ID" value="NZ_QNRR01000001.1"/>
</dbReference>
<gene>
    <name evidence="1" type="ORF">DES53_101162</name>
</gene>
<dbReference type="OrthoDB" id="9790578at2"/>
<accession>A0A366HV45</accession>
<dbReference type="EMBL" id="QNRR01000001">
    <property type="protein sequence ID" value="RBP47365.1"/>
    <property type="molecule type" value="Genomic_DNA"/>
</dbReference>
<reference evidence="1 2" key="1">
    <citation type="submission" date="2018-06" db="EMBL/GenBank/DDBJ databases">
        <title>Genomic Encyclopedia of Type Strains, Phase IV (KMG-IV): sequencing the most valuable type-strain genomes for metagenomic binning, comparative biology and taxonomic classification.</title>
        <authorList>
            <person name="Goeker M."/>
        </authorList>
    </citation>
    <scope>NUCLEOTIDE SEQUENCE [LARGE SCALE GENOMIC DNA]</scope>
    <source>
        <strain evidence="1 2">DSM 25532</strain>
    </source>
</reference>
<evidence type="ECO:0000313" key="1">
    <source>
        <dbReference type="EMBL" id="RBP47365.1"/>
    </source>
</evidence>
<organism evidence="1 2">
    <name type="scientific">Roseimicrobium gellanilyticum</name>
    <dbReference type="NCBI Taxonomy" id="748857"/>
    <lineage>
        <taxon>Bacteria</taxon>
        <taxon>Pseudomonadati</taxon>
        <taxon>Verrucomicrobiota</taxon>
        <taxon>Verrucomicrobiia</taxon>
        <taxon>Verrucomicrobiales</taxon>
        <taxon>Verrucomicrobiaceae</taxon>
        <taxon>Roseimicrobium</taxon>
    </lineage>
</organism>
<name>A0A366HV45_9BACT</name>
<proteinExistence type="predicted"/>
<sequence>MPAEITETLASLCISWPAAEWQRCEAAHRARVAEQAEGFVRRRASGEKHPVWDFLFTYYSFSPGKLMTWCPAMEESQHSVQRDADPSFETTTWEWPALSERIRREAAWIAQLCGNIVGRPPRFACHGLHEWAMVYKQSAEQVRHGGYELRMSPDELATFVESQNICCTHYDAFRFYTPEARPMNTFNPRFETRLDMEQGGCLHANMDLYKWAYKLWPWIGSDLVADAFEVALFGRAMDMRASPYDLEALGFPPIRIEAEEGRAEYRSCQQELAAKAEPVRRKLQTAAAWLAACK</sequence>
<dbReference type="Proteomes" id="UP000253426">
    <property type="component" value="Unassembled WGS sequence"/>
</dbReference>